<feature type="transmembrane region" description="Helical" evidence="10">
    <location>
        <begin position="557"/>
        <end position="578"/>
    </location>
</feature>
<dbReference type="PROSITE" id="PS00086">
    <property type="entry name" value="CYTOCHROME_P450"/>
    <property type="match status" value="1"/>
</dbReference>
<reference evidence="12" key="1">
    <citation type="submission" date="2020-03" db="EMBL/GenBank/DDBJ databases">
        <authorList>
            <person name="He L."/>
        </authorList>
    </citation>
    <scope>NUCLEOTIDE SEQUENCE</scope>
    <source>
        <strain evidence="12">CkLH20</strain>
    </source>
</reference>
<feature type="transmembrane region" description="Helical" evidence="10">
    <location>
        <begin position="202"/>
        <end position="224"/>
    </location>
</feature>
<dbReference type="CDD" id="cd17323">
    <property type="entry name" value="MFS_Tpo1_MDR_like"/>
    <property type="match status" value="1"/>
</dbReference>
<evidence type="ECO:0000256" key="3">
    <source>
        <dbReference type="ARBA" id="ARBA00022723"/>
    </source>
</evidence>
<dbReference type="PRINTS" id="PR00385">
    <property type="entry name" value="P450"/>
</dbReference>
<evidence type="ECO:0000256" key="6">
    <source>
        <dbReference type="ARBA" id="ARBA00023136"/>
    </source>
</evidence>
<dbReference type="PANTHER" id="PTHR23502">
    <property type="entry name" value="MAJOR FACILITATOR SUPERFAMILY"/>
    <property type="match status" value="1"/>
</dbReference>
<dbReference type="SUPFAM" id="SSF103473">
    <property type="entry name" value="MFS general substrate transporter"/>
    <property type="match status" value="1"/>
</dbReference>
<dbReference type="CDD" id="cd11051">
    <property type="entry name" value="CYP59-like"/>
    <property type="match status" value="1"/>
</dbReference>
<dbReference type="Pfam" id="PF00067">
    <property type="entry name" value="p450"/>
    <property type="match status" value="1"/>
</dbReference>
<dbReference type="Proteomes" id="UP000781932">
    <property type="component" value="Unassembled WGS sequence"/>
</dbReference>
<keyword evidence="6 10" id="KW-0472">Membrane</keyword>
<comment type="cofactor">
    <cofactor evidence="8">
        <name>heme</name>
        <dbReference type="ChEBI" id="CHEBI:30413"/>
    </cofactor>
</comment>
<feature type="region of interest" description="Disordered" evidence="9">
    <location>
        <begin position="44"/>
        <end position="77"/>
    </location>
</feature>
<evidence type="ECO:0000256" key="10">
    <source>
        <dbReference type="SAM" id="Phobius"/>
    </source>
</evidence>
<evidence type="ECO:0000256" key="5">
    <source>
        <dbReference type="ARBA" id="ARBA00023004"/>
    </source>
</evidence>
<dbReference type="GO" id="GO:1990961">
    <property type="term" value="P:xenobiotic detoxification by transmembrane export across the plasma membrane"/>
    <property type="evidence" value="ECO:0007669"/>
    <property type="project" value="TreeGrafter"/>
</dbReference>
<sequence length="1113" mass="124513">MDVLHDTPLGKIIQLCAGGRIRQLQYYEERNPWVWRRYVEQAEEEQGSPTTASVTTAPSGSQEEGPSEASEVSDVRVDSEKGADMRLVEFLPNDPENPQNWSLNKKLFVTFQICLLTTAIYIGSAIYAAGVADVARTFGVSPVAGVLGLTLFVAGYGLGPMFWSPISETPNIGRNPVYIGTLALFILLQIPTVLAVNFGMLLAFRFLTGFVGSPVLAVGGASLAEIWSPKKRAYAICIWGIAAVCGPTVGPIVSGFAVDANGWTWTILELIWISSFAFVLLFIFLPETSSSNILYRRVRRIRKLTGNDKLISRPELVAETMTRRDIVQMLLVRPFTLNFTEPMVFLLNLYTALIYGLLYIWFESFAVVFRGIYGFNTGLVGLSFLGIFVGAIIVIPPFFWYLHRYLEPEFDDNGFIQPEKRLPPAFVGGVAIPICLFWFGWSSRQSINWIMPIIGSAWFSIGSFLLFNPVLNYLTDAYPEYAASVLAGNDLFRSAFGAGFPMFATAMYTRLGVGWASSLLAFLAIIFIPIPIILWRHVNRLITAQTMAITYIDGADGFARTVLRGCLLLVALGVLYTLAQGVRVRYLFWRLKTNGVPIMPHSLLFGHFPVLAKLTAGLPKDIHINYISQLVYENWQTYFPDRKTCPAFAYIDLWPLAPPMIHIIDPEVGWQIIGDPTVRRSDNTMLFLGPLTENLDMASMEGAEWKMWRSRFNPAFSPKNVLSLVPGMIDDVEIFAGLVRKHAGAVDGEWGGVFTLEDLTTNLTIDIIARAALGIELREQTDGPSKLKSSLLAQMKLMRVKVNIFENVWSYNPVRQWKLARNRRHLKEELYGPVVACLNRDGGGGGSRTLVDQAMQPLKELADEGKTPPPDARFITTVISQMKIFMFAGHDTTATSICWILHNVAKNPEVARKMRAEHDEVLGRDLSGARARLVEAPHLLNSLVYTSAVVKETLRLYPVVGSLREGSSRYSIVDRETGVVCPTEDFAMWDGPKAVSREDKLWLRANEFIPERWLTTDPTDPLYPPKSAWRPFGNGPRVCIGMELANTEMKLACVFLVREFDIDCAWDEWDALRNFTGPKETMEGHRCYQMGPGTPHVKDGMPIHVRRRREATS</sequence>
<feature type="binding site" description="axial binding residue" evidence="8">
    <location>
        <position position="1039"/>
    </location>
    <ligand>
        <name>heme</name>
        <dbReference type="ChEBI" id="CHEBI:30413"/>
    </ligand>
    <ligandPart>
        <name>Fe</name>
        <dbReference type="ChEBI" id="CHEBI:18248"/>
    </ligandPart>
</feature>
<dbReference type="GO" id="GO:0020037">
    <property type="term" value="F:heme binding"/>
    <property type="evidence" value="ECO:0007669"/>
    <property type="project" value="InterPro"/>
</dbReference>
<reference evidence="12" key="2">
    <citation type="submission" date="2020-11" db="EMBL/GenBank/DDBJ databases">
        <title>Whole genome sequencing of Colletotrichum sp.</title>
        <authorList>
            <person name="Li H."/>
        </authorList>
    </citation>
    <scope>NUCLEOTIDE SEQUENCE</scope>
    <source>
        <strain evidence="12">CkLH20</strain>
    </source>
</reference>
<gene>
    <name evidence="12" type="ORF">CkaCkLH20_08172</name>
</gene>
<proteinExistence type="predicted"/>
<dbReference type="SUPFAM" id="SSF48264">
    <property type="entry name" value="Cytochrome P450"/>
    <property type="match status" value="1"/>
</dbReference>
<dbReference type="InterPro" id="IPR020846">
    <property type="entry name" value="MFS_dom"/>
</dbReference>
<dbReference type="InterPro" id="IPR011701">
    <property type="entry name" value="MFS"/>
</dbReference>
<dbReference type="FunFam" id="1.20.1250.20:FF:000011">
    <property type="entry name" value="MFS multidrug transporter, putative"/>
    <property type="match status" value="1"/>
</dbReference>
<protein>
    <recommendedName>
        <fullName evidence="11">Major facilitator superfamily (MFS) profile domain-containing protein</fullName>
    </recommendedName>
</protein>
<evidence type="ECO:0000313" key="12">
    <source>
        <dbReference type="EMBL" id="KAF9874189.1"/>
    </source>
</evidence>
<evidence type="ECO:0000256" key="4">
    <source>
        <dbReference type="ARBA" id="ARBA00022989"/>
    </source>
</evidence>
<comment type="subcellular location">
    <subcellularLocation>
        <location evidence="1">Membrane</location>
        <topology evidence="1">Multi-pass membrane protein</topology>
    </subcellularLocation>
</comment>
<dbReference type="GO" id="GO:0004497">
    <property type="term" value="F:monooxygenase activity"/>
    <property type="evidence" value="ECO:0007669"/>
    <property type="project" value="InterPro"/>
</dbReference>
<dbReference type="GO" id="GO:0015244">
    <property type="term" value="F:fluconazole transmembrane transporter activity"/>
    <property type="evidence" value="ECO:0007669"/>
    <property type="project" value="TreeGrafter"/>
</dbReference>
<dbReference type="AlphaFoldDB" id="A0A9P6I0U5"/>
<dbReference type="Pfam" id="PF07690">
    <property type="entry name" value="MFS_1"/>
    <property type="match status" value="1"/>
</dbReference>
<accession>A0A9P6I0U5</accession>
<evidence type="ECO:0000259" key="11">
    <source>
        <dbReference type="PROSITE" id="PS50850"/>
    </source>
</evidence>
<dbReference type="PANTHER" id="PTHR23502:SF23">
    <property type="entry name" value="FLUCONAZOLE RESISTANCE PROTEIN 1"/>
    <property type="match status" value="1"/>
</dbReference>
<dbReference type="GO" id="GO:0005886">
    <property type="term" value="C:plasma membrane"/>
    <property type="evidence" value="ECO:0007669"/>
    <property type="project" value="TreeGrafter"/>
</dbReference>
<dbReference type="InterPro" id="IPR036396">
    <property type="entry name" value="Cyt_P450_sf"/>
</dbReference>
<dbReference type="GO" id="GO:0016705">
    <property type="term" value="F:oxidoreductase activity, acting on paired donors, with incorporation or reduction of molecular oxygen"/>
    <property type="evidence" value="ECO:0007669"/>
    <property type="project" value="InterPro"/>
</dbReference>
<feature type="compositionally biased region" description="Low complexity" evidence="9">
    <location>
        <begin position="47"/>
        <end position="61"/>
    </location>
</feature>
<comment type="caution">
    <text evidence="12">The sequence shown here is derived from an EMBL/GenBank/DDBJ whole genome shotgun (WGS) entry which is preliminary data.</text>
</comment>
<dbReference type="PROSITE" id="PS50850">
    <property type="entry name" value="MFS"/>
    <property type="match status" value="1"/>
</dbReference>
<feature type="transmembrane region" description="Helical" evidence="10">
    <location>
        <begin position="515"/>
        <end position="536"/>
    </location>
</feature>
<feature type="transmembrane region" description="Helical" evidence="10">
    <location>
        <begin position="270"/>
        <end position="295"/>
    </location>
</feature>
<evidence type="ECO:0000256" key="9">
    <source>
        <dbReference type="SAM" id="MobiDB-lite"/>
    </source>
</evidence>
<evidence type="ECO:0000313" key="13">
    <source>
        <dbReference type="Proteomes" id="UP000781932"/>
    </source>
</evidence>
<name>A0A9P6I0U5_9PEZI</name>
<dbReference type="PRINTS" id="PR00463">
    <property type="entry name" value="EP450I"/>
</dbReference>
<feature type="transmembrane region" description="Helical" evidence="10">
    <location>
        <begin position="382"/>
        <end position="402"/>
    </location>
</feature>
<dbReference type="InterPro" id="IPR002401">
    <property type="entry name" value="Cyt_P450_E_grp-I"/>
</dbReference>
<dbReference type="InterPro" id="IPR001128">
    <property type="entry name" value="Cyt_P450"/>
</dbReference>
<evidence type="ECO:0000256" key="1">
    <source>
        <dbReference type="ARBA" id="ARBA00004141"/>
    </source>
</evidence>
<keyword evidence="2 10" id="KW-0812">Transmembrane</keyword>
<evidence type="ECO:0000256" key="8">
    <source>
        <dbReference type="PIRSR" id="PIRSR602401-1"/>
    </source>
</evidence>
<dbReference type="RefSeq" id="XP_038743650.1">
    <property type="nucleotide sequence ID" value="XM_038890887.1"/>
</dbReference>
<dbReference type="Gene3D" id="1.20.1250.20">
    <property type="entry name" value="MFS general substrate transporter like domains"/>
    <property type="match status" value="1"/>
</dbReference>
<keyword evidence="13" id="KW-1185">Reference proteome</keyword>
<dbReference type="GO" id="GO:0005506">
    <property type="term" value="F:iron ion binding"/>
    <property type="evidence" value="ECO:0007669"/>
    <property type="project" value="InterPro"/>
</dbReference>
<feature type="transmembrane region" description="Helical" evidence="10">
    <location>
        <begin position="447"/>
        <end position="471"/>
    </location>
</feature>
<feature type="transmembrane region" description="Helical" evidence="10">
    <location>
        <begin position="422"/>
        <end position="441"/>
    </location>
</feature>
<keyword evidence="8" id="KW-0349">Heme</keyword>
<feature type="transmembrane region" description="Helical" evidence="10">
    <location>
        <begin position="343"/>
        <end position="362"/>
    </location>
</feature>
<dbReference type="InterPro" id="IPR017972">
    <property type="entry name" value="Cyt_P450_CS"/>
</dbReference>
<evidence type="ECO:0000256" key="7">
    <source>
        <dbReference type="ARBA" id="ARBA00023180"/>
    </source>
</evidence>
<feature type="transmembrane region" description="Helical" evidence="10">
    <location>
        <begin position="107"/>
        <end position="130"/>
    </location>
</feature>
<keyword evidence="4 10" id="KW-1133">Transmembrane helix</keyword>
<feature type="transmembrane region" description="Helical" evidence="10">
    <location>
        <begin position="236"/>
        <end position="258"/>
    </location>
</feature>
<keyword evidence="7" id="KW-0325">Glycoprotein</keyword>
<organism evidence="12 13">
    <name type="scientific">Colletotrichum karsti</name>
    <dbReference type="NCBI Taxonomy" id="1095194"/>
    <lineage>
        <taxon>Eukaryota</taxon>
        <taxon>Fungi</taxon>
        <taxon>Dikarya</taxon>
        <taxon>Ascomycota</taxon>
        <taxon>Pezizomycotina</taxon>
        <taxon>Sordariomycetes</taxon>
        <taxon>Hypocreomycetidae</taxon>
        <taxon>Glomerellales</taxon>
        <taxon>Glomerellaceae</taxon>
        <taxon>Colletotrichum</taxon>
        <taxon>Colletotrichum boninense species complex</taxon>
    </lineage>
</organism>
<evidence type="ECO:0000256" key="2">
    <source>
        <dbReference type="ARBA" id="ARBA00022692"/>
    </source>
</evidence>
<feature type="transmembrane region" description="Helical" evidence="10">
    <location>
        <begin position="175"/>
        <end position="196"/>
    </location>
</feature>
<dbReference type="GeneID" id="62163961"/>
<dbReference type="EMBL" id="JAATWM020000027">
    <property type="protein sequence ID" value="KAF9874189.1"/>
    <property type="molecule type" value="Genomic_DNA"/>
</dbReference>
<dbReference type="OrthoDB" id="3357846at2759"/>
<keyword evidence="3 8" id="KW-0479">Metal-binding</keyword>
<dbReference type="Gene3D" id="1.10.630.10">
    <property type="entry name" value="Cytochrome P450"/>
    <property type="match status" value="1"/>
</dbReference>
<keyword evidence="5 8" id="KW-0408">Iron</keyword>
<feature type="domain" description="Major facilitator superfamily (MFS) profile" evidence="11">
    <location>
        <begin position="109"/>
        <end position="539"/>
    </location>
</feature>
<feature type="transmembrane region" description="Helical" evidence="10">
    <location>
        <begin position="142"/>
        <end position="163"/>
    </location>
</feature>
<dbReference type="InterPro" id="IPR036259">
    <property type="entry name" value="MFS_trans_sf"/>
</dbReference>